<dbReference type="RefSeq" id="WP_319966445.1">
    <property type="nucleotide sequence ID" value="NZ_JAXAVW010000010.1"/>
</dbReference>
<gene>
    <name evidence="2" type="ORF">SK803_14230</name>
</gene>
<reference evidence="2 3" key="2">
    <citation type="submission" date="2023-11" db="EMBL/GenBank/DDBJ databases">
        <authorList>
            <person name="Lara A.C."/>
            <person name="Chronakova A."/>
        </authorList>
    </citation>
    <scope>NUCLEOTIDE SEQUENCE [LARGE SCALE GENOMIC DNA]</scope>
    <source>
        <strain evidence="2 3">BCCO 10_0856</strain>
    </source>
</reference>
<comment type="caution">
    <text evidence="2">The sequence shown here is derived from an EMBL/GenBank/DDBJ whole genome shotgun (WGS) entry which is preliminary data.</text>
</comment>
<name>A0ABU4SZP1_9PSEU</name>
<dbReference type="InterPro" id="IPR025351">
    <property type="entry name" value="Pvc16_N"/>
</dbReference>
<dbReference type="EMBL" id="JAXAVW010000010">
    <property type="protein sequence ID" value="MDX8031382.1"/>
    <property type="molecule type" value="Genomic_DNA"/>
</dbReference>
<reference evidence="2 3" key="1">
    <citation type="submission" date="2023-11" db="EMBL/GenBank/DDBJ databases">
        <title>Lentzea sokolovensis, sp. nov., Lentzea kristufkii, sp. nov., and Lentzea miocenensis, sp. nov., rare actinobacteria from Sokolov Coal Basin, Miocene lacustrine sediment, Czech Republic.</title>
        <authorList>
            <person name="Lara A."/>
            <person name="Kotroba L."/>
            <person name="Nouioui I."/>
            <person name="Neumann-Schaal M."/>
            <person name="Mast Y."/>
            <person name="Chronakova A."/>
        </authorList>
    </citation>
    <scope>NUCLEOTIDE SEQUENCE [LARGE SCALE GENOMIC DNA]</scope>
    <source>
        <strain evidence="2 3">BCCO 10_0856</strain>
    </source>
</reference>
<proteinExistence type="predicted"/>
<dbReference type="Pfam" id="PF14065">
    <property type="entry name" value="Pvc16_N"/>
    <property type="match status" value="1"/>
</dbReference>
<sequence length="193" mass="21044">MAGFESVGAVGSSLARLLRLAFAEQQPIQGQQTGVVVIRTDDLDLKNDTEIVFPALSLLLYRVDFDKTMRAAWATRSAEENRTFLPLDLHYLVTAWADNAVHEHLIVGRTLEVLESVPTLSGPLLDPAGRWAPDESVSVVMEDLTTDDLMRTFEALTVDFRLSLPYQARVVVVAGPQTAGPPLVGTVTLEVAS</sequence>
<feature type="domain" description="Pvc16 N-terminal" evidence="1">
    <location>
        <begin position="10"/>
        <end position="182"/>
    </location>
</feature>
<evidence type="ECO:0000313" key="2">
    <source>
        <dbReference type="EMBL" id="MDX8031382.1"/>
    </source>
</evidence>
<dbReference type="Proteomes" id="UP001285521">
    <property type="component" value="Unassembled WGS sequence"/>
</dbReference>
<protein>
    <submittedName>
        <fullName evidence="2">DUF4255 domain-containing protein</fullName>
    </submittedName>
</protein>
<organism evidence="2 3">
    <name type="scientific">Lentzea miocenica</name>
    <dbReference type="NCBI Taxonomy" id="3095431"/>
    <lineage>
        <taxon>Bacteria</taxon>
        <taxon>Bacillati</taxon>
        <taxon>Actinomycetota</taxon>
        <taxon>Actinomycetes</taxon>
        <taxon>Pseudonocardiales</taxon>
        <taxon>Pseudonocardiaceae</taxon>
        <taxon>Lentzea</taxon>
    </lineage>
</organism>
<keyword evidence="3" id="KW-1185">Reference proteome</keyword>
<evidence type="ECO:0000313" key="3">
    <source>
        <dbReference type="Proteomes" id="UP001285521"/>
    </source>
</evidence>
<accession>A0ABU4SZP1</accession>
<evidence type="ECO:0000259" key="1">
    <source>
        <dbReference type="Pfam" id="PF14065"/>
    </source>
</evidence>